<dbReference type="Proteomes" id="UP000033423">
    <property type="component" value="Unassembled WGS sequence"/>
</dbReference>
<comment type="similarity">
    <text evidence="1">Belongs to the metallo-dependent hydrolases superfamily. NagA family.</text>
</comment>
<reference evidence="3 4" key="1">
    <citation type="submission" date="2015-02" db="EMBL/GenBank/DDBJ databases">
        <title>Single-cell genomics of uncultivated deep-branching MTB reveals a conserved set of magnetosome genes.</title>
        <authorList>
            <person name="Kolinko S."/>
            <person name="Richter M."/>
            <person name="Glockner F.O."/>
            <person name="Brachmann A."/>
            <person name="Schuler D."/>
        </authorList>
    </citation>
    <scope>NUCLEOTIDE SEQUENCE [LARGE SCALE GENOMIC DNA]</scope>
    <source>
        <strain evidence="3">TM-1</strain>
    </source>
</reference>
<name>A0A0F3GZR4_9BACT</name>
<dbReference type="GO" id="GO:0008448">
    <property type="term" value="F:N-acetylglucosamine-6-phosphate deacetylase activity"/>
    <property type="evidence" value="ECO:0007669"/>
    <property type="project" value="TreeGrafter"/>
</dbReference>
<accession>A0A0F3GZR4</accession>
<gene>
    <name evidence="3" type="ORF">MBAV_000488</name>
</gene>
<sequence>MEVIDIHTHGIGSFDTETASRKQIIKIAELHAQTGVEMIIPTIYAAEIDIMRLHVLTVKKAMEIQASSESTAISQARIIGVHLEGPFLNPQRCGALNKNAFIQPSEKALAALLDDVSDIVKIITISPELDGAIPLIRQIRERGIFVSMGHSDATYSEAEAGFYAGASGVTHLFNAMRPFHHREPGIAGFALTNKDIYVEVIADPYHLHQKVLSLIFNVKACEKIIIVSDTVKETKSSHYAGGITNTSNTLMGGSMTVMEAAKRLIKNGFSETLIMNCITANPAAYLGLHCLQ</sequence>
<proteinExistence type="inferred from homology"/>
<dbReference type="AlphaFoldDB" id="A0A0F3GZR4"/>
<evidence type="ECO:0000256" key="2">
    <source>
        <dbReference type="ARBA" id="ARBA00022801"/>
    </source>
</evidence>
<evidence type="ECO:0000313" key="3">
    <source>
        <dbReference type="EMBL" id="KJU87317.1"/>
    </source>
</evidence>
<dbReference type="GO" id="GO:0006046">
    <property type="term" value="P:N-acetylglucosamine catabolic process"/>
    <property type="evidence" value="ECO:0007669"/>
    <property type="project" value="TreeGrafter"/>
</dbReference>
<evidence type="ECO:0000256" key="1">
    <source>
        <dbReference type="ARBA" id="ARBA00010716"/>
    </source>
</evidence>
<dbReference type="PATRIC" id="fig|29290.4.peg.668"/>
<dbReference type="PANTHER" id="PTHR11113">
    <property type="entry name" value="N-ACETYLGLUCOSAMINE-6-PHOSPHATE DEACETYLASE"/>
    <property type="match status" value="1"/>
</dbReference>
<dbReference type="SUPFAM" id="SSF51556">
    <property type="entry name" value="Metallo-dependent hydrolases"/>
    <property type="match status" value="1"/>
</dbReference>
<organism evidence="3 4">
    <name type="scientific">Candidatus Magnetobacterium bavaricum</name>
    <dbReference type="NCBI Taxonomy" id="29290"/>
    <lineage>
        <taxon>Bacteria</taxon>
        <taxon>Pseudomonadati</taxon>
        <taxon>Nitrospirota</taxon>
        <taxon>Thermodesulfovibrionia</taxon>
        <taxon>Thermodesulfovibrionales</taxon>
        <taxon>Candidatus Magnetobacteriaceae</taxon>
        <taxon>Candidatus Magnetobacterium</taxon>
    </lineage>
</organism>
<dbReference type="PANTHER" id="PTHR11113:SF14">
    <property type="entry name" value="N-ACETYLGLUCOSAMINE-6-PHOSPHATE DEACETYLASE"/>
    <property type="match status" value="1"/>
</dbReference>
<dbReference type="EMBL" id="LACI01000229">
    <property type="protein sequence ID" value="KJU87317.1"/>
    <property type="molecule type" value="Genomic_DNA"/>
</dbReference>
<protein>
    <submittedName>
        <fullName evidence="3">N-acetylglucosamine-6-phosphate deacetylase</fullName>
    </submittedName>
</protein>
<dbReference type="InterPro" id="IPR032466">
    <property type="entry name" value="Metal_Hydrolase"/>
</dbReference>
<comment type="caution">
    <text evidence="3">The sequence shown here is derived from an EMBL/GenBank/DDBJ whole genome shotgun (WGS) entry which is preliminary data.</text>
</comment>
<keyword evidence="4" id="KW-1185">Reference proteome</keyword>
<evidence type="ECO:0000313" key="4">
    <source>
        <dbReference type="Proteomes" id="UP000033423"/>
    </source>
</evidence>
<keyword evidence="2" id="KW-0378">Hydrolase</keyword>
<dbReference type="Gene3D" id="3.20.20.140">
    <property type="entry name" value="Metal-dependent hydrolases"/>
    <property type="match status" value="1"/>
</dbReference>